<evidence type="ECO:0000313" key="3">
    <source>
        <dbReference type="EMBL" id="SFC63915.1"/>
    </source>
</evidence>
<accession>A0A1H5V8M0</accession>
<dbReference type="AlphaFoldDB" id="A0A1H5V8M0"/>
<dbReference type="Proteomes" id="UP000199690">
    <property type="component" value="Unassembled WGS sequence"/>
</dbReference>
<evidence type="ECO:0000313" key="4">
    <source>
        <dbReference type="Proteomes" id="UP000199690"/>
    </source>
</evidence>
<reference evidence="2" key="2">
    <citation type="submission" date="2016-10" db="EMBL/GenBank/DDBJ databases">
        <authorList>
            <person name="de Groot N.N."/>
        </authorList>
    </citation>
    <scope>NUCLEOTIDE SEQUENCE [LARGE SCALE GENOMIC DNA]</scope>
    <source>
        <strain evidence="2">ATCC 20501</strain>
    </source>
</reference>
<name>A0A1H5V8M0_9PSEU</name>
<protein>
    <submittedName>
        <fullName evidence="2">Uncharacterized protein</fullName>
    </submittedName>
</protein>
<feature type="compositionally biased region" description="Basic and acidic residues" evidence="1">
    <location>
        <begin position="1"/>
        <end position="14"/>
    </location>
</feature>
<sequence>MRELGPAHAGDDSAPRPTSEVSRPRSRAHGESIRIRDRPLRMDVNDTRLSATELVGRFHDSHTDVEAEIITSNGLRSGRTALNR</sequence>
<reference evidence="4 5" key="1">
    <citation type="submission" date="2016-10" db="EMBL/GenBank/DDBJ databases">
        <authorList>
            <person name="Varghese N."/>
            <person name="Submissions S."/>
        </authorList>
    </citation>
    <scope>NUCLEOTIDE SEQUENCE [LARGE SCALE GENOMIC DNA]</scope>
    <source>
        <strain evidence="5">ATCC 20501</strain>
        <strain evidence="3 4">CGMCC 4.3529</strain>
    </source>
</reference>
<dbReference type="SMR" id="A0A1H5V8M0"/>
<keyword evidence="4" id="KW-1185">Reference proteome</keyword>
<evidence type="ECO:0000313" key="2">
    <source>
        <dbReference type="EMBL" id="SEF83534.1"/>
    </source>
</evidence>
<evidence type="ECO:0000313" key="5">
    <source>
        <dbReference type="Proteomes" id="UP000236729"/>
    </source>
</evidence>
<organism evidence="2 5">
    <name type="scientific">Saccharopolyspora kobensis</name>
    <dbReference type="NCBI Taxonomy" id="146035"/>
    <lineage>
        <taxon>Bacteria</taxon>
        <taxon>Bacillati</taxon>
        <taxon>Actinomycetota</taxon>
        <taxon>Actinomycetes</taxon>
        <taxon>Pseudonocardiales</taxon>
        <taxon>Pseudonocardiaceae</taxon>
        <taxon>Saccharopolyspora</taxon>
    </lineage>
</organism>
<accession>A0A1I1KTG5</accession>
<gene>
    <name evidence="2" type="ORF">SAMN02982929_00800</name>
    <name evidence="3" type="ORF">SAMN05216506_1011270</name>
</gene>
<dbReference type="EMBL" id="FNVB01000002">
    <property type="protein sequence ID" value="SEF83534.1"/>
    <property type="molecule type" value="Genomic_DNA"/>
</dbReference>
<feature type="region of interest" description="Disordered" evidence="1">
    <location>
        <begin position="1"/>
        <end position="35"/>
    </location>
</feature>
<evidence type="ECO:0000256" key="1">
    <source>
        <dbReference type="SAM" id="MobiDB-lite"/>
    </source>
</evidence>
<proteinExistence type="predicted"/>
<dbReference type="Proteomes" id="UP000236729">
    <property type="component" value="Unassembled WGS sequence"/>
</dbReference>
<dbReference type="EMBL" id="FOME01000001">
    <property type="protein sequence ID" value="SFC63915.1"/>
    <property type="molecule type" value="Genomic_DNA"/>
</dbReference>